<feature type="compositionally biased region" description="Basic residues" evidence="1">
    <location>
        <begin position="9"/>
        <end position="20"/>
    </location>
</feature>
<dbReference type="OMA" id="SDSFYMA"/>
<name>E9DV93_METAQ</name>
<dbReference type="OrthoDB" id="5329403at2759"/>
<dbReference type="AlphaFoldDB" id="E9DV93"/>
<dbReference type="STRING" id="655827.E9DV93"/>
<organism evidence="3">
    <name type="scientific">Metarhizium acridum (strain CQMa 102)</name>
    <dbReference type="NCBI Taxonomy" id="655827"/>
    <lineage>
        <taxon>Eukaryota</taxon>
        <taxon>Fungi</taxon>
        <taxon>Dikarya</taxon>
        <taxon>Ascomycota</taxon>
        <taxon>Pezizomycotina</taxon>
        <taxon>Sordariomycetes</taxon>
        <taxon>Hypocreomycetidae</taxon>
        <taxon>Hypocreales</taxon>
        <taxon>Clavicipitaceae</taxon>
        <taxon>Metarhizium</taxon>
    </lineage>
</organism>
<reference evidence="2 3" key="1">
    <citation type="journal article" date="2011" name="PLoS Genet.">
        <title>Genome sequencing and comparative transcriptomics of the model entomopathogenic fungi Metarhizium anisopliae and M. acridum.</title>
        <authorList>
            <person name="Gao Q."/>
            <person name="Jin K."/>
            <person name="Ying S.H."/>
            <person name="Zhang Y."/>
            <person name="Xiao G."/>
            <person name="Shang Y."/>
            <person name="Duan Z."/>
            <person name="Hu X."/>
            <person name="Xie X.Q."/>
            <person name="Zhou G."/>
            <person name="Peng G."/>
            <person name="Luo Z."/>
            <person name="Huang W."/>
            <person name="Wang B."/>
            <person name="Fang W."/>
            <person name="Wang S."/>
            <person name="Zhong Y."/>
            <person name="Ma L.J."/>
            <person name="St Leger R.J."/>
            <person name="Zhao G.P."/>
            <person name="Pei Y."/>
            <person name="Feng M.G."/>
            <person name="Xia Y."/>
            <person name="Wang C."/>
        </authorList>
    </citation>
    <scope>NUCLEOTIDE SEQUENCE [LARGE SCALE GENOMIC DNA]</scope>
    <source>
        <strain evidence="2 3">CQMa 102</strain>
    </source>
</reference>
<feature type="compositionally biased region" description="Polar residues" evidence="1">
    <location>
        <begin position="364"/>
        <end position="376"/>
    </location>
</feature>
<feature type="region of interest" description="Disordered" evidence="1">
    <location>
        <begin position="364"/>
        <end position="384"/>
    </location>
</feature>
<dbReference type="Proteomes" id="UP000002499">
    <property type="component" value="Unassembled WGS sequence"/>
</dbReference>
<evidence type="ECO:0000313" key="2">
    <source>
        <dbReference type="EMBL" id="EFY92270.1"/>
    </source>
</evidence>
<accession>E9DV93</accession>
<sequence length="841" mass="89970">MAPPNGSAKSRKAVTPKTKPKPVVPALPLKRRPAPVTVATKDEKDDAATAPGTKANDAHSEASQSKQVANGVVPETVTGNVTDPAALDSQRKAESLPGFEGSANGGPSTNGHFRAVAETVESETGAGNKATTTTTDEIDLDKKPNGAPVGGQTAAGDSQTESTSPEPASESATDSNVASKNEPRQKPGWSTQEHVFRQGHHLFANPHPSAQHHAVKAAKGQPPPGISPSRYQMPPPFQPAGRPYAVVNNNDISRGPPVPLPNGPVHMHHSHPSNSSIHFGAFHGSQSPSPAPPHTGGMVPPPGMTTADARPAYMAPAGSGFPPMMPPYGAEMMQPGSFDNYGRPGMAYGPMEAFSPYGNNFGPSTPHSFHGSQSSGHPDDSGMYHQYPPNGHRNGATGPGESDGHVHNHQGRMFGHPEYSGMMPRAGLPHQGAALDDGSDGFLFFIQQHFGNAELADCTLELRYVDDRAAPVRIPGHRLIFARSGPLAEQVKNQMHQVSDRGMQILLLETRSRWIRSDSFYMAVQRLYGHPLLPIPPRNRVESADVTDAGTSNEQLDFALSYAAAGHLLSWMPVVRRGCEVATQLLSWQTLEKVIEFALDGSSDNGSHMSYRYGEGSKVLLNAVVTFIVHNLPPTFSLDTAAGHPEQYARLPECPPPSPASKKRGPVVAKGSSVYLGMGRRSQQLTGIQFGDLSLAEEAGGPDSVTPKAAQQAQPVPHVVLSRALINLPFFQLKMILESAGSGNVNGWANAESRYRIIRSAVEEREARRHRTLEAVLRGRLQSSLSLRSALCSPTPQDMGPWSPLGWQEEILPYGNADGPSLGRKWVPFVEPQRNPEAAYP</sequence>
<feature type="compositionally biased region" description="Low complexity" evidence="1">
    <location>
        <begin position="160"/>
        <end position="173"/>
    </location>
</feature>
<dbReference type="GeneID" id="19245852"/>
<dbReference type="EMBL" id="GL698476">
    <property type="protein sequence ID" value="EFY92270.1"/>
    <property type="molecule type" value="Genomic_DNA"/>
</dbReference>
<dbReference type="KEGG" id="maw:19245852"/>
<evidence type="ECO:0000313" key="3">
    <source>
        <dbReference type="Proteomes" id="UP000002499"/>
    </source>
</evidence>
<proteinExistence type="predicted"/>
<dbReference type="HOGENOM" id="CLU_017269_0_0_1"/>
<protein>
    <submittedName>
        <fullName evidence="2">Uncharacterized protein</fullName>
    </submittedName>
</protein>
<dbReference type="InParanoid" id="E9DV93"/>
<feature type="region of interest" description="Disordered" evidence="1">
    <location>
        <begin position="1"/>
        <end position="239"/>
    </location>
</feature>
<gene>
    <name evidence="2" type="ORF">MAC_01541</name>
</gene>
<evidence type="ECO:0000256" key="1">
    <source>
        <dbReference type="SAM" id="MobiDB-lite"/>
    </source>
</evidence>
<dbReference type="eggNOG" id="ENOG502SGJJ">
    <property type="taxonomic scope" value="Eukaryota"/>
</dbReference>
<keyword evidence="3" id="KW-1185">Reference proteome</keyword>